<organism evidence="1 2">
    <name type="scientific">Lasiodiplodia mahajangana</name>
    <dbReference type="NCBI Taxonomy" id="1108764"/>
    <lineage>
        <taxon>Eukaryota</taxon>
        <taxon>Fungi</taxon>
        <taxon>Dikarya</taxon>
        <taxon>Ascomycota</taxon>
        <taxon>Pezizomycotina</taxon>
        <taxon>Dothideomycetes</taxon>
        <taxon>Dothideomycetes incertae sedis</taxon>
        <taxon>Botryosphaeriales</taxon>
        <taxon>Botryosphaeriaceae</taxon>
        <taxon>Lasiodiplodia</taxon>
    </lineage>
</organism>
<gene>
    <name evidence="1" type="ORF">O1611_g1295</name>
</gene>
<proteinExistence type="predicted"/>
<keyword evidence="2" id="KW-1185">Reference proteome</keyword>
<sequence length="110" mass="11495">MQFTNSLVVLFGLVGAIQAQPVEERAIALVPLTFHGGPASYELLVPTNGKVIPTNNALSVSIIDTGSFDAFSRCTFNTPGPQTLVPSVTPDGVKHITVGPPQPVLSVSCH</sequence>
<reference evidence="1" key="1">
    <citation type="submission" date="2022-12" db="EMBL/GenBank/DDBJ databases">
        <title>Genome Sequence of Lasiodiplodia mahajangana.</title>
        <authorList>
            <person name="Buettner E."/>
        </authorList>
    </citation>
    <scope>NUCLEOTIDE SEQUENCE</scope>
    <source>
        <strain evidence="1">VT137</strain>
    </source>
</reference>
<accession>A0ACC2JY21</accession>
<evidence type="ECO:0000313" key="1">
    <source>
        <dbReference type="EMBL" id="KAJ8132329.1"/>
    </source>
</evidence>
<dbReference type="Proteomes" id="UP001153332">
    <property type="component" value="Unassembled WGS sequence"/>
</dbReference>
<name>A0ACC2JY21_9PEZI</name>
<dbReference type="EMBL" id="JAPUUL010000146">
    <property type="protein sequence ID" value="KAJ8132329.1"/>
    <property type="molecule type" value="Genomic_DNA"/>
</dbReference>
<evidence type="ECO:0000313" key="2">
    <source>
        <dbReference type="Proteomes" id="UP001153332"/>
    </source>
</evidence>
<protein>
    <submittedName>
        <fullName evidence="1">Uncharacterized protein</fullName>
    </submittedName>
</protein>
<comment type="caution">
    <text evidence="1">The sequence shown here is derived from an EMBL/GenBank/DDBJ whole genome shotgun (WGS) entry which is preliminary data.</text>
</comment>